<gene>
    <name evidence="1" type="ORF">HMPREF1536_04609</name>
</gene>
<accession>A0A0F5IVG5</accession>
<proteinExistence type="predicted"/>
<dbReference type="InterPro" id="IPR021958">
    <property type="entry name" value="DUF3575"/>
</dbReference>
<dbReference type="PATRIC" id="fig|1203610.3.peg.4698"/>
<sequence>MVVFGVIMIICRKMFIRLYSPKSMIFITMIISCLSELNSQNIAVKTNMLYDLTSSLNIGGEIKCKEAYSFSSIISYNPWTFADNKKMKHLLIQPEFRRWFGEVFQGSFVGIQAHYARFNWGGILSDYRFQGNLVGAGVSYGYQWMISPLWNLEASIALGYAYLSYDKYRQEKGTPRIEKAHTNYVGPTQIGISLIYFIQ</sequence>
<comment type="caution">
    <text evidence="1">The sequence shown here is derived from an EMBL/GenBank/DDBJ whole genome shotgun (WGS) entry which is preliminary data.</text>
</comment>
<keyword evidence="2" id="KW-1185">Reference proteome</keyword>
<dbReference type="SUPFAM" id="SSF103515">
    <property type="entry name" value="Autotransporter"/>
    <property type="match status" value="1"/>
</dbReference>
<dbReference type="AlphaFoldDB" id="A0A0F5IVG5"/>
<dbReference type="Proteomes" id="UP000033035">
    <property type="component" value="Unassembled WGS sequence"/>
</dbReference>
<dbReference type="HOGENOM" id="CLU_085002_2_0_10"/>
<dbReference type="EMBL" id="AQHW01000025">
    <property type="protein sequence ID" value="KKB49544.1"/>
    <property type="molecule type" value="Genomic_DNA"/>
</dbReference>
<evidence type="ECO:0000313" key="2">
    <source>
        <dbReference type="Proteomes" id="UP000033035"/>
    </source>
</evidence>
<dbReference type="InterPro" id="IPR036709">
    <property type="entry name" value="Autotransporte_beta_dom_sf"/>
</dbReference>
<name>A0A0F5IVG5_9BACT</name>
<dbReference type="Pfam" id="PF12099">
    <property type="entry name" value="DUF3575"/>
    <property type="match status" value="1"/>
</dbReference>
<protein>
    <recommendedName>
        <fullName evidence="3">DUF3575 domain-containing protein</fullName>
    </recommendedName>
</protein>
<organism evidence="1 2">
    <name type="scientific">Parabacteroides gordonii MS-1 = DSM 23371</name>
    <dbReference type="NCBI Taxonomy" id="1203610"/>
    <lineage>
        <taxon>Bacteria</taxon>
        <taxon>Pseudomonadati</taxon>
        <taxon>Bacteroidota</taxon>
        <taxon>Bacteroidia</taxon>
        <taxon>Bacteroidales</taxon>
        <taxon>Tannerellaceae</taxon>
        <taxon>Parabacteroides</taxon>
    </lineage>
</organism>
<dbReference type="STRING" id="1203610.HMPREF1536_04609"/>
<evidence type="ECO:0000313" key="1">
    <source>
        <dbReference type="EMBL" id="KKB49544.1"/>
    </source>
</evidence>
<evidence type="ECO:0008006" key="3">
    <source>
        <dbReference type="Google" id="ProtNLM"/>
    </source>
</evidence>
<reference evidence="1 2" key="1">
    <citation type="submission" date="2013-04" db="EMBL/GenBank/DDBJ databases">
        <title>The Genome Sequence of Parabacteroides gordonii DSM 23371.</title>
        <authorList>
            <consortium name="The Broad Institute Genomics Platform"/>
            <person name="Earl A."/>
            <person name="Ward D."/>
            <person name="Feldgarden M."/>
            <person name="Gevers D."/>
            <person name="Martens E."/>
            <person name="Sakamoto M."/>
            <person name="Benno Y."/>
            <person name="Suzuki N."/>
            <person name="Matsunaga N."/>
            <person name="Koshihara K."/>
            <person name="Seki M."/>
            <person name="Komiya H."/>
            <person name="Walker B."/>
            <person name="Young S."/>
            <person name="Zeng Q."/>
            <person name="Gargeya S."/>
            <person name="Fitzgerald M."/>
            <person name="Haas B."/>
            <person name="Abouelleil A."/>
            <person name="Allen A.W."/>
            <person name="Alvarado L."/>
            <person name="Arachchi H.M."/>
            <person name="Berlin A.M."/>
            <person name="Chapman S.B."/>
            <person name="Gainer-Dewar J."/>
            <person name="Goldberg J."/>
            <person name="Griggs A."/>
            <person name="Gujja S."/>
            <person name="Hansen M."/>
            <person name="Howarth C."/>
            <person name="Imamovic A."/>
            <person name="Ireland A."/>
            <person name="Larimer J."/>
            <person name="McCowan C."/>
            <person name="Murphy C."/>
            <person name="Pearson M."/>
            <person name="Poon T.W."/>
            <person name="Priest M."/>
            <person name="Roberts A."/>
            <person name="Saif S."/>
            <person name="Shea T."/>
            <person name="Sisk P."/>
            <person name="Sykes S."/>
            <person name="Wortman J."/>
            <person name="Nusbaum C."/>
            <person name="Birren B."/>
        </authorList>
    </citation>
    <scope>NUCLEOTIDE SEQUENCE [LARGE SCALE GENOMIC DNA]</scope>
    <source>
        <strain evidence="1 2">MS-1</strain>
    </source>
</reference>